<dbReference type="EMBL" id="RAWG01000001">
    <property type="protein sequence ID" value="RKH48383.1"/>
    <property type="molecule type" value="Genomic_DNA"/>
</dbReference>
<dbReference type="PANTHER" id="PTHR30055:SF234">
    <property type="entry name" value="HTH-TYPE TRANSCRIPTIONAL REGULATOR BETI"/>
    <property type="match status" value="1"/>
</dbReference>
<dbReference type="Pfam" id="PF00440">
    <property type="entry name" value="TetR_N"/>
    <property type="match status" value="1"/>
</dbReference>
<dbReference type="PROSITE" id="PS01081">
    <property type="entry name" value="HTH_TETR_1"/>
    <property type="match status" value="1"/>
</dbReference>
<feature type="domain" description="HTH tetR-type" evidence="5">
    <location>
        <begin position="10"/>
        <end position="70"/>
    </location>
</feature>
<dbReference type="GO" id="GO:0000976">
    <property type="term" value="F:transcription cis-regulatory region binding"/>
    <property type="evidence" value="ECO:0007669"/>
    <property type="project" value="TreeGrafter"/>
</dbReference>
<evidence type="ECO:0000256" key="3">
    <source>
        <dbReference type="ARBA" id="ARBA00023163"/>
    </source>
</evidence>
<dbReference type="RefSeq" id="WP_120623223.1">
    <property type="nucleotide sequence ID" value="NZ_RAWG01000001.1"/>
</dbReference>
<dbReference type="AlphaFoldDB" id="A0A3A8NWC5"/>
<proteinExistence type="predicted"/>
<protein>
    <submittedName>
        <fullName evidence="6">TetR/AcrR family transcriptional regulator</fullName>
    </submittedName>
</protein>
<name>A0A3A8NWC5_9BACT</name>
<gene>
    <name evidence="6" type="ORF">D7X12_00115</name>
</gene>
<evidence type="ECO:0000313" key="7">
    <source>
        <dbReference type="Proteomes" id="UP000273405"/>
    </source>
</evidence>
<evidence type="ECO:0000256" key="2">
    <source>
        <dbReference type="ARBA" id="ARBA00023125"/>
    </source>
</evidence>
<dbReference type="SUPFAM" id="SSF46689">
    <property type="entry name" value="Homeodomain-like"/>
    <property type="match status" value="1"/>
</dbReference>
<dbReference type="InterPro" id="IPR009057">
    <property type="entry name" value="Homeodomain-like_sf"/>
</dbReference>
<dbReference type="Gene3D" id="1.10.357.10">
    <property type="entry name" value="Tetracycline Repressor, domain 2"/>
    <property type="match status" value="1"/>
</dbReference>
<feature type="DNA-binding region" description="H-T-H motif" evidence="4">
    <location>
        <begin position="33"/>
        <end position="52"/>
    </location>
</feature>
<evidence type="ECO:0000259" key="5">
    <source>
        <dbReference type="PROSITE" id="PS50977"/>
    </source>
</evidence>
<dbReference type="InterPro" id="IPR023772">
    <property type="entry name" value="DNA-bd_HTH_TetR-type_CS"/>
</dbReference>
<dbReference type="InterPro" id="IPR050109">
    <property type="entry name" value="HTH-type_TetR-like_transc_reg"/>
</dbReference>
<dbReference type="OrthoDB" id="5816932at2"/>
<dbReference type="InterPro" id="IPR001647">
    <property type="entry name" value="HTH_TetR"/>
</dbReference>
<dbReference type="PRINTS" id="PR00455">
    <property type="entry name" value="HTHTETR"/>
</dbReference>
<keyword evidence="7" id="KW-1185">Reference proteome</keyword>
<keyword evidence="1" id="KW-0805">Transcription regulation</keyword>
<keyword evidence="3" id="KW-0804">Transcription</keyword>
<dbReference type="PROSITE" id="PS50977">
    <property type="entry name" value="HTH_TETR_2"/>
    <property type="match status" value="1"/>
</dbReference>
<evidence type="ECO:0000313" key="6">
    <source>
        <dbReference type="EMBL" id="RKH48383.1"/>
    </source>
</evidence>
<evidence type="ECO:0000256" key="1">
    <source>
        <dbReference type="ARBA" id="ARBA00023015"/>
    </source>
</evidence>
<reference evidence="7" key="1">
    <citation type="submission" date="2018-09" db="EMBL/GenBank/DDBJ databases">
        <authorList>
            <person name="Livingstone P.G."/>
            <person name="Whitworth D.E."/>
        </authorList>
    </citation>
    <scope>NUCLEOTIDE SEQUENCE [LARGE SCALE GENOMIC DNA]</scope>
    <source>
        <strain evidence="7">CA040B</strain>
    </source>
</reference>
<dbReference type="GO" id="GO:0003700">
    <property type="term" value="F:DNA-binding transcription factor activity"/>
    <property type="evidence" value="ECO:0007669"/>
    <property type="project" value="TreeGrafter"/>
</dbReference>
<dbReference type="PANTHER" id="PTHR30055">
    <property type="entry name" value="HTH-TYPE TRANSCRIPTIONAL REGULATOR RUTR"/>
    <property type="match status" value="1"/>
</dbReference>
<comment type="caution">
    <text evidence="6">The sequence shown here is derived from an EMBL/GenBank/DDBJ whole genome shotgun (WGS) entry which is preliminary data.</text>
</comment>
<accession>A0A3A8NWC5</accession>
<keyword evidence="2 4" id="KW-0238">DNA-binding</keyword>
<evidence type="ECO:0000256" key="4">
    <source>
        <dbReference type="PROSITE-ProRule" id="PRU00335"/>
    </source>
</evidence>
<sequence length="195" mass="21350">MPKLSEGSRQRRREVIAAAAMRCFARQGFASTSMADIISEAGSSAGSVYSHFSSKAELLRFAASAALSDVVATLSDELPSERTPASVLAHLLRSRRDRVHAQTLLQIWAEGPRDGELEEIARDSVNELRALVRTALLPWCQVPARARARPPDAAADDLSDAVVTAVHGYLVRVSIDRDLDRDLVARRLIAVFEKF</sequence>
<organism evidence="6 7">
    <name type="scientific">Corallococcus sicarius</name>
    <dbReference type="NCBI Taxonomy" id="2316726"/>
    <lineage>
        <taxon>Bacteria</taxon>
        <taxon>Pseudomonadati</taxon>
        <taxon>Myxococcota</taxon>
        <taxon>Myxococcia</taxon>
        <taxon>Myxococcales</taxon>
        <taxon>Cystobacterineae</taxon>
        <taxon>Myxococcaceae</taxon>
        <taxon>Corallococcus</taxon>
    </lineage>
</organism>
<dbReference type="Proteomes" id="UP000273405">
    <property type="component" value="Unassembled WGS sequence"/>
</dbReference>